<protein>
    <submittedName>
        <fullName evidence="2">PGL/p-HBAD biosynthesis glycosyltransferase/MT3031</fullName>
    </submittedName>
</protein>
<dbReference type="AlphaFoldDB" id="A0A0B4N4H5"/>
<dbReference type="InterPro" id="IPR001173">
    <property type="entry name" value="Glyco_trans_2-like"/>
</dbReference>
<dbReference type="PANTHER" id="PTHR22916:SF3">
    <property type="entry name" value="UDP-GLCNAC:BETAGAL BETA-1,3-N-ACETYLGLUCOSAMINYLTRANSFERASE-LIKE PROTEIN 1"/>
    <property type="match status" value="1"/>
</dbReference>
<accession>A0A0B4N4H5</accession>
<dbReference type="CDD" id="cd06433">
    <property type="entry name" value="GT_2_WfgS_like"/>
    <property type="match status" value="1"/>
</dbReference>
<keyword evidence="2" id="KW-0808">Transferase</keyword>
<sequence>MRISIITATYNSEKTLLDTLDAHMKVSIITVTYNSEKTIKDTLDSVAVQTYNNIEYIIVDGASSDATLHIINNSSASVAKCISERDKGIYDALNKGVHLATGDIIGFIHSDDILARPDIIETIVIEFQKTKADIVYGDLVFVDRSDVNNIVRYWHSGSFRKSKISLGWAPPHPSFYMKRSLYKEDGFFDLTFKIAADYDQMIRVLKRERIKVIYLPQVFVKMRLGGESTKLDNTVASTKEIISIMKKHHINWYIAIVTRKFSKLTQLFRKS</sequence>
<dbReference type="Pfam" id="PF00535">
    <property type="entry name" value="Glycos_transf_2"/>
    <property type="match status" value="1"/>
</dbReference>
<dbReference type="EMBL" id="KJ778795">
    <property type="protein sequence ID" value="AIG62704.1"/>
    <property type="molecule type" value="Genomic_DNA"/>
</dbReference>
<dbReference type="InterPro" id="IPR029044">
    <property type="entry name" value="Nucleotide-diphossugar_trans"/>
</dbReference>
<proteinExistence type="predicted"/>
<dbReference type="SUPFAM" id="SSF53448">
    <property type="entry name" value="Nucleotide-diphospho-sugar transferases"/>
    <property type="match status" value="1"/>
</dbReference>
<dbReference type="GO" id="GO:0016758">
    <property type="term" value="F:hexosyltransferase activity"/>
    <property type="evidence" value="ECO:0007669"/>
    <property type="project" value="UniProtKB-ARBA"/>
</dbReference>
<name>A0A0B4N4H5_ECOLX</name>
<evidence type="ECO:0000313" key="2">
    <source>
        <dbReference type="EMBL" id="AIG62704.1"/>
    </source>
</evidence>
<dbReference type="Gene3D" id="3.90.550.10">
    <property type="entry name" value="Spore Coat Polysaccharide Biosynthesis Protein SpsA, Chain A"/>
    <property type="match status" value="1"/>
</dbReference>
<evidence type="ECO:0000259" key="1">
    <source>
        <dbReference type="Pfam" id="PF00535"/>
    </source>
</evidence>
<dbReference type="PANTHER" id="PTHR22916">
    <property type="entry name" value="GLYCOSYLTRANSFERASE"/>
    <property type="match status" value="1"/>
</dbReference>
<organism evidence="2">
    <name type="scientific">Escherichia coli</name>
    <dbReference type="NCBI Taxonomy" id="562"/>
    <lineage>
        <taxon>Bacteria</taxon>
        <taxon>Pseudomonadati</taxon>
        <taxon>Pseudomonadota</taxon>
        <taxon>Gammaproteobacteria</taxon>
        <taxon>Enterobacterales</taxon>
        <taxon>Enterobacteriaceae</taxon>
        <taxon>Escherichia</taxon>
    </lineage>
</organism>
<feature type="domain" description="Glycosyltransferase 2-like" evidence="1">
    <location>
        <begin position="27"/>
        <end position="181"/>
    </location>
</feature>
<reference evidence="2" key="1">
    <citation type="journal article" date="2016" name="PLoS ONE">
        <title>Comparison of O-Antigen Gene Clusters of All O-Serogroups of Escherichia coli and Proposal for Adopting a New Nomenclature for O-Typing.</title>
        <authorList>
            <person name="DebRoy C."/>
            <person name="Fratamico P.M."/>
            <person name="Yan X."/>
            <person name="Baranzoni G."/>
            <person name="Liu Y."/>
            <person name="Needleman D.S."/>
            <person name="Tebbs R."/>
            <person name="O'Connell C.D."/>
            <person name="Allred A."/>
            <person name="Swimley M."/>
            <person name="Mwangi M."/>
            <person name="Kapur V."/>
            <person name="Raygoza Garay J.A."/>
            <person name="Roberts E.L."/>
            <person name="Katani R."/>
        </authorList>
    </citation>
    <scope>NUCLEOTIDE SEQUENCE</scope>
    <source>
        <strain evidence="2">3461-54</strain>
    </source>
</reference>